<reference evidence="3" key="1">
    <citation type="submission" date="2016-10" db="EMBL/GenBank/DDBJ databases">
        <authorList>
            <person name="Varghese N."/>
            <person name="Submissions S."/>
        </authorList>
    </citation>
    <scope>NUCLEOTIDE SEQUENCE [LARGE SCALE GENOMIC DNA]</scope>
    <source>
        <strain evidence="3">CGMCC 4.3147</strain>
    </source>
</reference>
<sequence length="447" mass="47790">MTAHEPVRVGLGTRLRQLVGHLDRAVDQAYADLGLDYRAAFTPVTRALMAAESLSVRQIAAATGGTHSAASQTVAQMRKTGFVEDAPGTDGRERRVRLSDLARRQLPLIEAQWARTDAAAAALDADLGIDLGATLATALDLVRDRPFLPADEEHPPGRWLSATDQGDALIALADLVERHYVFAERAATYAEEIRRHPVSEDGTGTEALAAALTIALRRHDGHFKVTWGRPWPAPKPDTEKPDTASHLDFRREGRVGVVTADLFEDGDDPRAAAEARDCLKRLNECDAVVFDLRANPGGWPTMVEVLAGPLLGPEPAPILTFISRTDPDEHSRTRPVPELAALADMPVFVVVGDRTASAAESFAYALQSFGRATVVGATTVGAANPGAPFPAGDGFWIVVPIGAPIDPRTGTNWEGVGVRPDVHTDPETALEAALRLAATAARDHRAD</sequence>
<dbReference type="AlphaFoldDB" id="A0A1G9FZL5"/>
<dbReference type="Gene3D" id="3.30.750.44">
    <property type="match status" value="1"/>
</dbReference>
<dbReference type="Gene3D" id="3.90.226.10">
    <property type="entry name" value="2-enoyl-CoA Hydratase, Chain A, domain 1"/>
    <property type="match status" value="1"/>
</dbReference>
<dbReference type="OrthoDB" id="9812068at2"/>
<organism evidence="2 3">
    <name type="scientific">Glycomyces sambucus</name>
    <dbReference type="NCBI Taxonomy" id="380244"/>
    <lineage>
        <taxon>Bacteria</taxon>
        <taxon>Bacillati</taxon>
        <taxon>Actinomycetota</taxon>
        <taxon>Actinomycetes</taxon>
        <taxon>Glycomycetales</taxon>
        <taxon>Glycomycetaceae</taxon>
        <taxon>Glycomyces</taxon>
    </lineage>
</organism>
<name>A0A1G9FZL5_9ACTN</name>
<dbReference type="PANTHER" id="PTHR11261:SF3">
    <property type="entry name" value="RETINOL-BINDING PROTEIN 3"/>
    <property type="match status" value="1"/>
</dbReference>
<proteinExistence type="predicted"/>
<dbReference type="SUPFAM" id="SSF46785">
    <property type="entry name" value="Winged helix' DNA-binding domain"/>
    <property type="match status" value="1"/>
</dbReference>
<dbReference type="PANTHER" id="PTHR11261">
    <property type="entry name" value="INTERPHOTORECEPTOR RETINOID-BINDING PROTEIN"/>
    <property type="match status" value="1"/>
</dbReference>
<dbReference type="CDD" id="cd00090">
    <property type="entry name" value="HTH_ARSR"/>
    <property type="match status" value="1"/>
</dbReference>
<evidence type="ECO:0000313" key="3">
    <source>
        <dbReference type="Proteomes" id="UP000198662"/>
    </source>
</evidence>
<gene>
    <name evidence="2" type="ORF">SAMN05216298_2127</name>
</gene>
<dbReference type="SMART" id="SM00245">
    <property type="entry name" value="TSPc"/>
    <property type="match status" value="1"/>
</dbReference>
<dbReference type="InterPro" id="IPR011991">
    <property type="entry name" value="ArsR-like_HTH"/>
</dbReference>
<dbReference type="Proteomes" id="UP000198662">
    <property type="component" value="Unassembled WGS sequence"/>
</dbReference>
<dbReference type="InterPro" id="IPR005151">
    <property type="entry name" value="Tail-specific_protease"/>
</dbReference>
<dbReference type="EMBL" id="FNGF01000002">
    <property type="protein sequence ID" value="SDK93844.1"/>
    <property type="molecule type" value="Genomic_DNA"/>
</dbReference>
<dbReference type="GO" id="GO:0006508">
    <property type="term" value="P:proteolysis"/>
    <property type="evidence" value="ECO:0007669"/>
    <property type="project" value="InterPro"/>
</dbReference>
<protein>
    <submittedName>
        <fullName evidence="2">Peptidase family S41</fullName>
    </submittedName>
</protein>
<evidence type="ECO:0000313" key="2">
    <source>
        <dbReference type="EMBL" id="SDK93844.1"/>
    </source>
</evidence>
<dbReference type="InterPro" id="IPR036388">
    <property type="entry name" value="WH-like_DNA-bd_sf"/>
</dbReference>
<feature type="domain" description="Tail specific protease" evidence="1">
    <location>
        <begin position="209"/>
        <end position="425"/>
    </location>
</feature>
<dbReference type="SUPFAM" id="SSF52096">
    <property type="entry name" value="ClpP/crotonase"/>
    <property type="match status" value="1"/>
</dbReference>
<keyword evidence="3" id="KW-1185">Reference proteome</keyword>
<dbReference type="GO" id="GO:0008236">
    <property type="term" value="F:serine-type peptidase activity"/>
    <property type="evidence" value="ECO:0007669"/>
    <property type="project" value="InterPro"/>
</dbReference>
<dbReference type="InterPro" id="IPR036390">
    <property type="entry name" value="WH_DNA-bd_sf"/>
</dbReference>
<dbReference type="Gene3D" id="1.10.10.10">
    <property type="entry name" value="Winged helix-like DNA-binding domain superfamily/Winged helix DNA-binding domain"/>
    <property type="match status" value="1"/>
</dbReference>
<dbReference type="RefSeq" id="WP_091047362.1">
    <property type="nucleotide sequence ID" value="NZ_FNGF01000002.1"/>
</dbReference>
<dbReference type="STRING" id="380244.SAMN05216298_2127"/>
<dbReference type="CDD" id="cd07563">
    <property type="entry name" value="Peptidase_S41_IRBP"/>
    <property type="match status" value="1"/>
</dbReference>
<dbReference type="Pfam" id="PF03572">
    <property type="entry name" value="Peptidase_S41"/>
    <property type="match status" value="1"/>
</dbReference>
<evidence type="ECO:0000259" key="1">
    <source>
        <dbReference type="SMART" id="SM00245"/>
    </source>
</evidence>
<dbReference type="InterPro" id="IPR029045">
    <property type="entry name" value="ClpP/crotonase-like_dom_sf"/>
</dbReference>
<accession>A0A1G9FZL5</accession>